<proteinExistence type="predicted"/>
<accession>X1LN40</accession>
<evidence type="ECO:0000313" key="1">
    <source>
        <dbReference type="EMBL" id="GAI03820.1"/>
    </source>
</evidence>
<name>X1LN40_9ZZZZ</name>
<protein>
    <submittedName>
        <fullName evidence="1">Uncharacterized protein</fullName>
    </submittedName>
</protein>
<gene>
    <name evidence="1" type="ORF">S06H3_16964</name>
</gene>
<sequence>MLKELIQDGYGIKEDLNCAEAILYGANQVYHLDLNSDSLKLAAAFGGGMCNVEMFF</sequence>
<dbReference type="AlphaFoldDB" id="X1LN40"/>
<reference evidence="1" key="1">
    <citation type="journal article" date="2014" name="Front. Microbiol.">
        <title>High frequency of phylogenetically diverse reductive dehalogenase-homologous genes in deep subseafloor sedimentary metagenomes.</title>
        <authorList>
            <person name="Kawai M."/>
            <person name="Futagami T."/>
            <person name="Toyoda A."/>
            <person name="Takaki Y."/>
            <person name="Nishi S."/>
            <person name="Hori S."/>
            <person name="Arai W."/>
            <person name="Tsubouchi T."/>
            <person name="Morono Y."/>
            <person name="Uchiyama I."/>
            <person name="Ito T."/>
            <person name="Fujiyama A."/>
            <person name="Inagaki F."/>
            <person name="Takami H."/>
        </authorList>
    </citation>
    <scope>NUCLEOTIDE SEQUENCE</scope>
    <source>
        <strain evidence="1">Expedition CK06-06</strain>
    </source>
</reference>
<comment type="caution">
    <text evidence="1">The sequence shown here is derived from an EMBL/GenBank/DDBJ whole genome shotgun (WGS) entry which is preliminary data.</text>
</comment>
<dbReference type="EMBL" id="BARV01008436">
    <property type="protein sequence ID" value="GAI03820.1"/>
    <property type="molecule type" value="Genomic_DNA"/>
</dbReference>
<organism evidence="1">
    <name type="scientific">marine sediment metagenome</name>
    <dbReference type="NCBI Taxonomy" id="412755"/>
    <lineage>
        <taxon>unclassified sequences</taxon>
        <taxon>metagenomes</taxon>
        <taxon>ecological metagenomes</taxon>
    </lineage>
</organism>